<evidence type="ECO:0000313" key="2">
    <source>
        <dbReference type="Proteomes" id="UP000537204"/>
    </source>
</evidence>
<dbReference type="Proteomes" id="UP000537204">
    <property type="component" value="Unassembled WGS sequence"/>
</dbReference>
<dbReference type="EMBL" id="JACHCE010000002">
    <property type="protein sequence ID" value="MBB5636266.1"/>
    <property type="molecule type" value="Genomic_DNA"/>
</dbReference>
<reference evidence="1 2" key="1">
    <citation type="submission" date="2020-08" db="EMBL/GenBank/DDBJ databases">
        <title>Genomic Encyclopedia of Type Strains, Phase IV (KMG-V): Genome sequencing to study the core and pangenomes of soil and plant-associated prokaryotes.</title>
        <authorList>
            <person name="Whitman W."/>
        </authorList>
    </citation>
    <scope>NUCLEOTIDE SEQUENCE [LARGE SCALE GENOMIC DNA]</scope>
    <source>
        <strain evidence="1 2">S3M1</strain>
    </source>
</reference>
<organism evidence="1 2">
    <name type="scientific">Pedobacter cryoconitis</name>
    <dbReference type="NCBI Taxonomy" id="188932"/>
    <lineage>
        <taxon>Bacteria</taxon>
        <taxon>Pseudomonadati</taxon>
        <taxon>Bacteroidota</taxon>
        <taxon>Sphingobacteriia</taxon>
        <taxon>Sphingobacteriales</taxon>
        <taxon>Sphingobacteriaceae</taxon>
        <taxon>Pedobacter</taxon>
    </lineage>
</organism>
<dbReference type="AlphaFoldDB" id="A0A7W8ZLM2"/>
<sequence length="58" mass="6582">MVKENGDAIHTLPDWTGVELILLKIDKTGKDPYLRKKLLPEHHSPKKPDGMTFMGAIR</sequence>
<gene>
    <name evidence="1" type="ORF">HDE68_002154</name>
</gene>
<accession>A0A7W8ZLM2</accession>
<name>A0A7W8ZLM2_9SPHI</name>
<proteinExistence type="predicted"/>
<evidence type="ECO:0000313" key="1">
    <source>
        <dbReference type="EMBL" id="MBB5636266.1"/>
    </source>
</evidence>
<dbReference type="RefSeq" id="WP_183881603.1">
    <property type="nucleotide sequence ID" value="NZ_JACHCE010000002.1"/>
</dbReference>
<comment type="caution">
    <text evidence="1">The sequence shown here is derived from an EMBL/GenBank/DDBJ whole genome shotgun (WGS) entry which is preliminary data.</text>
</comment>
<protein>
    <submittedName>
        <fullName evidence="1">Uncharacterized protein</fullName>
    </submittedName>
</protein>